<keyword evidence="2" id="KW-1133">Transmembrane helix</keyword>
<dbReference type="Proteomes" id="UP000215453">
    <property type="component" value="Chromosome 9"/>
</dbReference>
<evidence type="ECO:0000313" key="3">
    <source>
        <dbReference type="EMBL" id="SMY27434.1"/>
    </source>
</evidence>
<organism evidence="3 4">
    <name type="scientific">Zymoseptoria tritici ST99CH_1A5</name>
    <dbReference type="NCBI Taxonomy" id="1276529"/>
    <lineage>
        <taxon>Eukaryota</taxon>
        <taxon>Fungi</taxon>
        <taxon>Dikarya</taxon>
        <taxon>Ascomycota</taxon>
        <taxon>Pezizomycotina</taxon>
        <taxon>Dothideomycetes</taxon>
        <taxon>Dothideomycetidae</taxon>
        <taxon>Mycosphaerellales</taxon>
        <taxon>Mycosphaerellaceae</taxon>
        <taxon>Zymoseptoria</taxon>
    </lineage>
</organism>
<accession>A0A1Y6LSR0</accession>
<dbReference type="AlphaFoldDB" id="A0A1Y6LSR0"/>
<name>A0A1Y6LSR0_ZYMTR</name>
<reference evidence="3 4" key="1">
    <citation type="submission" date="2016-10" db="EMBL/GenBank/DDBJ databases">
        <authorList>
            <person name="Varghese N."/>
        </authorList>
    </citation>
    <scope>NUCLEOTIDE SEQUENCE [LARGE SCALE GENOMIC DNA]</scope>
</reference>
<evidence type="ECO:0000256" key="2">
    <source>
        <dbReference type="SAM" id="Phobius"/>
    </source>
</evidence>
<keyword evidence="2" id="KW-0472">Membrane</keyword>
<proteinExistence type="predicted"/>
<feature type="transmembrane region" description="Helical" evidence="2">
    <location>
        <begin position="103"/>
        <end position="122"/>
    </location>
</feature>
<gene>
    <name evidence="3" type="ORF">ZT1A5_G8879</name>
</gene>
<dbReference type="EMBL" id="LT882684">
    <property type="protein sequence ID" value="SMY27434.1"/>
    <property type="molecule type" value="Genomic_DNA"/>
</dbReference>
<evidence type="ECO:0000256" key="1">
    <source>
        <dbReference type="SAM" id="MobiDB-lite"/>
    </source>
</evidence>
<feature type="region of interest" description="Disordered" evidence="1">
    <location>
        <begin position="1"/>
        <end position="40"/>
    </location>
</feature>
<evidence type="ECO:0000313" key="4">
    <source>
        <dbReference type="Proteomes" id="UP000215453"/>
    </source>
</evidence>
<sequence>MTKSPYPKPEESQDMVSEKPSQQKTTDPIPAEQEKNSAAKRTLAELNANIAVTQAALDRAEKELWDASEAHDNARKAKENMRQAVARELEAKPSDALDEVVSLGRMLAVCVFGGFIVFWILWEAGFLERIESVPCVKQAPPATVTQYVAIPVGAMKG</sequence>
<keyword evidence="2" id="KW-0812">Transmembrane</keyword>
<protein>
    <submittedName>
        <fullName evidence="3">Uncharacterized protein</fullName>
    </submittedName>
</protein>